<organism evidence="1 2">
    <name type="scientific">Segniliparus rotundus (strain ATCC BAA-972 / CDC 1076 / CIP 108378 / DSM 44985 / JCM 13578)</name>
    <dbReference type="NCBI Taxonomy" id="640132"/>
    <lineage>
        <taxon>Bacteria</taxon>
        <taxon>Bacillati</taxon>
        <taxon>Actinomycetota</taxon>
        <taxon>Actinomycetes</taxon>
        <taxon>Mycobacteriales</taxon>
        <taxon>Segniliparaceae</taxon>
        <taxon>Segniliparus</taxon>
    </lineage>
</organism>
<dbReference type="EMBL" id="CP001958">
    <property type="protein sequence ID" value="ADG99378.1"/>
    <property type="molecule type" value="Genomic_DNA"/>
</dbReference>
<dbReference type="SUPFAM" id="SSF140453">
    <property type="entry name" value="EsxAB dimer-like"/>
    <property type="match status" value="1"/>
</dbReference>
<evidence type="ECO:0000313" key="1">
    <source>
        <dbReference type="EMBL" id="ADG99378.1"/>
    </source>
</evidence>
<dbReference type="HOGENOM" id="CLU_151185_4_1_11"/>
<dbReference type="OrthoDB" id="4380842at2"/>
<dbReference type="Pfam" id="PF06013">
    <property type="entry name" value="WXG100"/>
    <property type="match status" value="1"/>
</dbReference>
<dbReference type="Proteomes" id="UP000002247">
    <property type="component" value="Chromosome"/>
</dbReference>
<proteinExistence type="predicted"/>
<sequence>MTSYKADLQQILELVEEAEATGKRVDEHLAAVDREVASLDVHWHGNAKAQHEAKHQAWMKAAREMREALTELKTNVNHAHQVYSDNIAHNVGMWP</sequence>
<evidence type="ECO:0008006" key="3">
    <source>
        <dbReference type="Google" id="ProtNLM"/>
    </source>
</evidence>
<reference evidence="1 2" key="1">
    <citation type="journal article" date="2010" name="Stand. Genomic Sci.">
        <title>Complete genome sequence of Segniliparus rotundus type strain (CDC 1076).</title>
        <authorList>
            <person name="Sikorski J."/>
            <person name="Lapidus A."/>
            <person name="Copeland A."/>
            <person name="Misra M."/>
            <person name="Glavina Del Rio T."/>
            <person name="Nolan M."/>
            <person name="Lucas S."/>
            <person name="Chen F."/>
            <person name="Tice H."/>
            <person name="Cheng J.F."/>
            <person name="Jando M."/>
            <person name="Schneider S."/>
            <person name="Bruce D."/>
            <person name="Goodwin L."/>
            <person name="Pitluck S."/>
            <person name="Liolios K."/>
            <person name="Mikhailova N."/>
            <person name="Pati A."/>
            <person name="Ivanova N."/>
            <person name="Mavromatis K."/>
            <person name="Chen A."/>
            <person name="Palaniappan K."/>
            <person name="Chertkov O."/>
            <person name="Land M."/>
            <person name="Hauser L."/>
            <person name="Chang Y.J."/>
            <person name="Jeffries C.D."/>
            <person name="Brettin T."/>
            <person name="Detter J.C."/>
            <person name="Han C."/>
            <person name="Rohde M."/>
            <person name="Goker M."/>
            <person name="Bristow J."/>
            <person name="Eisen J.A."/>
            <person name="Markowitz V."/>
            <person name="Hugenholtz P."/>
            <person name="Kyrpides N.C."/>
            <person name="Klenk H.P."/>
        </authorList>
    </citation>
    <scope>NUCLEOTIDE SEQUENCE [LARGE SCALE GENOMIC DNA]</scope>
    <source>
        <strain evidence="2">ATCC BAA-972 / CDC 1076 / CIP 108378 / DSM 44985 / JCM 13578</strain>
    </source>
</reference>
<accession>D6ZDX1</accession>
<dbReference type="eggNOG" id="COG4842">
    <property type="taxonomic scope" value="Bacteria"/>
</dbReference>
<name>D6ZDX1_SEGRD</name>
<keyword evidence="2" id="KW-1185">Reference proteome</keyword>
<gene>
    <name evidence="1" type="ordered locus">Srot_2949</name>
</gene>
<dbReference type="STRING" id="640132.Srot_2949"/>
<dbReference type="InterPro" id="IPR010310">
    <property type="entry name" value="T7SS_ESAT-6-like"/>
</dbReference>
<dbReference type="KEGG" id="srt:Srot_2949"/>
<protein>
    <recommendedName>
        <fullName evidence="3">ESAT-6-like protein</fullName>
    </recommendedName>
</protein>
<dbReference type="Gene3D" id="1.10.287.1060">
    <property type="entry name" value="ESAT-6-like"/>
    <property type="match status" value="1"/>
</dbReference>
<evidence type="ECO:0000313" key="2">
    <source>
        <dbReference type="Proteomes" id="UP000002247"/>
    </source>
</evidence>
<dbReference type="InterPro" id="IPR036689">
    <property type="entry name" value="ESAT-6-like_sf"/>
</dbReference>
<dbReference type="RefSeq" id="WP_013139825.1">
    <property type="nucleotide sequence ID" value="NC_014168.1"/>
</dbReference>
<dbReference type="AlphaFoldDB" id="D6ZDX1"/>